<evidence type="ECO:0000313" key="1">
    <source>
        <dbReference type="EMBL" id="MDR9898959.1"/>
    </source>
</evidence>
<keyword evidence="2" id="KW-1185">Reference proteome</keyword>
<proteinExistence type="predicted"/>
<dbReference type="EMBL" id="JAALHA020000021">
    <property type="protein sequence ID" value="MDR9898959.1"/>
    <property type="molecule type" value="Genomic_DNA"/>
</dbReference>
<dbReference type="AlphaFoldDB" id="A0AAP5IEL6"/>
<dbReference type="Proteomes" id="UP000667802">
    <property type="component" value="Unassembled WGS sequence"/>
</dbReference>
<reference evidence="2" key="1">
    <citation type="journal article" date="2021" name="Science">
        <title>Hunting the eagle killer: A cyanobacterial neurotoxin causes vacuolar myelinopathy.</title>
        <authorList>
            <person name="Breinlinger S."/>
            <person name="Phillips T.J."/>
            <person name="Haram B.N."/>
            <person name="Mares J."/>
            <person name="Martinez Yerena J.A."/>
            <person name="Hrouzek P."/>
            <person name="Sobotka R."/>
            <person name="Henderson W.M."/>
            <person name="Schmieder P."/>
            <person name="Williams S.M."/>
            <person name="Lauderdale J.D."/>
            <person name="Wilde H.D."/>
            <person name="Gerrin W."/>
            <person name="Kust A."/>
            <person name="Washington J.W."/>
            <person name="Wagner C."/>
            <person name="Geier B."/>
            <person name="Liebeke M."/>
            <person name="Enke H."/>
            <person name="Niedermeyer T.H.J."/>
            <person name="Wilde S.B."/>
        </authorList>
    </citation>
    <scope>NUCLEOTIDE SEQUENCE [LARGE SCALE GENOMIC DNA]</scope>
    <source>
        <strain evidence="2">Thurmond2011</strain>
    </source>
</reference>
<name>A0AAP5IEL6_9CYAN</name>
<protein>
    <submittedName>
        <fullName evidence="1">Uncharacterized protein</fullName>
    </submittedName>
</protein>
<gene>
    <name evidence="1" type="ORF">G7B40_031030</name>
</gene>
<dbReference type="RefSeq" id="WP_208352269.1">
    <property type="nucleotide sequence ID" value="NZ_JAALHA020000021.1"/>
</dbReference>
<accession>A0AAP5IEL6</accession>
<comment type="caution">
    <text evidence="1">The sequence shown here is derived from an EMBL/GenBank/DDBJ whole genome shotgun (WGS) entry which is preliminary data.</text>
</comment>
<organism evidence="1 2">
    <name type="scientific">Aetokthonos hydrillicola Thurmond2011</name>
    <dbReference type="NCBI Taxonomy" id="2712845"/>
    <lineage>
        <taxon>Bacteria</taxon>
        <taxon>Bacillati</taxon>
        <taxon>Cyanobacteriota</taxon>
        <taxon>Cyanophyceae</taxon>
        <taxon>Nostocales</taxon>
        <taxon>Hapalosiphonaceae</taxon>
        <taxon>Aetokthonos</taxon>
    </lineage>
</organism>
<evidence type="ECO:0000313" key="2">
    <source>
        <dbReference type="Proteomes" id="UP000667802"/>
    </source>
</evidence>
<sequence length="217" mass="25333">MSIFLIVENVEYQQIYTDAAYSGYEIDKLWETDLLNHLSFICIDPRINLEPNLDIENEIVSITKDRSRSRNRIFDVMWKIRVTTKARLLIDAPSMEQAESTAESWLGQTIAIVPSDEKLIFRFNPDDLKLNFHLSDIEQLPSKADSFRLEEEEILCPLLCPFCSHKSRCSCDFDNQMEKNREYIEKSYGLNHEEAFFTFHSPAGTLHNRLGNIVKYL</sequence>